<gene>
    <name evidence="3" type="ORF">ACFSCS_05310</name>
</gene>
<evidence type="ECO:0000313" key="3">
    <source>
        <dbReference type="EMBL" id="MFD1889608.1"/>
    </source>
</evidence>
<dbReference type="PROSITE" id="PS51257">
    <property type="entry name" value="PROKAR_LIPOPROTEIN"/>
    <property type="match status" value="1"/>
</dbReference>
<comment type="caution">
    <text evidence="3">The sequence shown here is derived from an EMBL/GenBank/DDBJ whole genome shotgun (WGS) entry which is preliminary data.</text>
</comment>
<feature type="compositionally biased region" description="Low complexity" evidence="1">
    <location>
        <begin position="153"/>
        <end position="170"/>
    </location>
</feature>
<accession>A0ABW4RW18</accession>
<evidence type="ECO:0008006" key="5">
    <source>
        <dbReference type="Google" id="ProtNLM"/>
    </source>
</evidence>
<reference evidence="4" key="1">
    <citation type="journal article" date="2019" name="Int. J. Syst. Evol. Microbiol.">
        <title>The Global Catalogue of Microorganisms (GCM) 10K type strain sequencing project: providing services to taxonomists for standard genome sequencing and annotation.</title>
        <authorList>
            <consortium name="The Broad Institute Genomics Platform"/>
            <consortium name="The Broad Institute Genome Sequencing Center for Infectious Disease"/>
            <person name="Wu L."/>
            <person name="Ma J."/>
        </authorList>
    </citation>
    <scope>NUCLEOTIDE SEQUENCE [LARGE SCALE GENOMIC DNA]</scope>
    <source>
        <strain evidence="4">CAIM 431</strain>
    </source>
</reference>
<evidence type="ECO:0000256" key="1">
    <source>
        <dbReference type="SAM" id="MobiDB-lite"/>
    </source>
</evidence>
<keyword evidence="4" id="KW-1185">Reference proteome</keyword>
<keyword evidence="2" id="KW-0732">Signal</keyword>
<dbReference type="EMBL" id="JBHUFZ010000011">
    <property type="protein sequence ID" value="MFD1889608.1"/>
    <property type="molecule type" value="Genomic_DNA"/>
</dbReference>
<feature type="signal peptide" evidence="2">
    <location>
        <begin position="1"/>
        <end position="29"/>
    </location>
</feature>
<name>A0ABW4RW18_9ACTN</name>
<feature type="region of interest" description="Disordered" evidence="1">
    <location>
        <begin position="137"/>
        <end position="170"/>
    </location>
</feature>
<evidence type="ECO:0000256" key="2">
    <source>
        <dbReference type="SAM" id="SignalP"/>
    </source>
</evidence>
<dbReference type="Proteomes" id="UP001597326">
    <property type="component" value="Unassembled WGS sequence"/>
</dbReference>
<sequence>MTSRCGRLPCLVGTFLVLALSACSGGHSAVEAMAEACGFESTAATAVQQSKSETGPHGEFDAAALGVDLTGLTLPDQSYVQLSSEQCALIDDAASRLGLRQRCAELFPSHRALRLAPGAKARYVSTPVDGRVTIVSNGAPELDAAAQRTQDQGSHPPGAARPSGSAPSDG</sequence>
<organism evidence="3 4">
    <name type="scientific">Luteococcus peritonei</name>
    <dbReference type="NCBI Taxonomy" id="88874"/>
    <lineage>
        <taxon>Bacteria</taxon>
        <taxon>Bacillati</taxon>
        <taxon>Actinomycetota</taxon>
        <taxon>Actinomycetes</taxon>
        <taxon>Propionibacteriales</taxon>
        <taxon>Propionibacteriaceae</taxon>
        <taxon>Luteococcus</taxon>
    </lineage>
</organism>
<dbReference type="RefSeq" id="WP_343872649.1">
    <property type="nucleotide sequence ID" value="NZ_BAAAIX010000009.1"/>
</dbReference>
<feature type="chain" id="PRO_5047266267" description="Secreted protein" evidence="2">
    <location>
        <begin position="30"/>
        <end position="170"/>
    </location>
</feature>
<proteinExistence type="predicted"/>
<evidence type="ECO:0000313" key="4">
    <source>
        <dbReference type="Proteomes" id="UP001597326"/>
    </source>
</evidence>
<protein>
    <recommendedName>
        <fullName evidence="5">Secreted protein</fullName>
    </recommendedName>
</protein>